<protein>
    <recommendedName>
        <fullName evidence="3">Flagellar FliJ protein</fullName>
    </recommendedName>
</protein>
<keyword evidence="8" id="KW-0653">Protein transport</keyword>
<evidence type="ECO:0000256" key="7">
    <source>
        <dbReference type="ARBA" id="ARBA00022795"/>
    </source>
</evidence>
<dbReference type="Pfam" id="PF02050">
    <property type="entry name" value="FliJ"/>
    <property type="match status" value="1"/>
</dbReference>
<comment type="subcellular location">
    <subcellularLocation>
        <location evidence="1">Cell membrane</location>
        <topology evidence="1">Peripheral membrane protein</topology>
        <orientation evidence="1">Cytoplasmic side</orientation>
    </subcellularLocation>
</comment>
<organism evidence="12 13">
    <name type="scientific">Candidatus Manganitrophus noduliformans</name>
    <dbReference type="NCBI Taxonomy" id="2606439"/>
    <lineage>
        <taxon>Bacteria</taxon>
        <taxon>Pseudomonadati</taxon>
        <taxon>Nitrospirota</taxon>
        <taxon>Nitrospiria</taxon>
        <taxon>Candidatus Troglogloeales</taxon>
        <taxon>Candidatus Manganitrophaceae</taxon>
        <taxon>Candidatus Manganitrophus</taxon>
    </lineage>
</organism>
<name>A0A7X6DTD1_9BACT</name>
<evidence type="ECO:0000256" key="4">
    <source>
        <dbReference type="ARBA" id="ARBA00022448"/>
    </source>
</evidence>
<dbReference type="EMBL" id="VTOW01000005">
    <property type="protein sequence ID" value="NKE73033.1"/>
    <property type="molecule type" value="Genomic_DNA"/>
</dbReference>
<keyword evidence="11" id="KW-0175">Coiled coil</keyword>
<reference evidence="12 13" key="1">
    <citation type="journal article" date="2020" name="Nature">
        <title>Bacterial chemolithoautotrophy via manganese oxidation.</title>
        <authorList>
            <person name="Yu H."/>
            <person name="Leadbetter J.R."/>
        </authorList>
    </citation>
    <scope>NUCLEOTIDE SEQUENCE [LARGE SCALE GENOMIC DNA]</scope>
    <source>
        <strain evidence="12 13">Mn-1</strain>
    </source>
</reference>
<dbReference type="GO" id="GO:0044781">
    <property type="term" value="P:bacterial-type flagellum organization"/>
    <property type="evidence" value="ECO:0007669"/>
    <property type="project" value="UniProtKB-KW"/>
</dbReference>
<dbReference type="GO" id="GO:0015031">
    <property type="term" value="P:protein transport"/>
    <property type="evidence" value="ECO:0007669"/>
    <property type="project" value="UniProtKB-KW"/>
</dbReference>
<dbReference type="Proteomes" id="UP000534783">
    <property type="component" value="Unassembled WGS sequence"/>
</dbReference>
<gene>
    <name evidence="12" type="primary">fliJ</name>
    <name evidence="12" type="ORF">MNODULE_19960</name>
</gene>
<evidence type="ECO:0000256" key="9">
    <source>
        <dbReference type="ARBA" id="ARBA00023136"/>
    </source>
</evidence>
<evidence type="ECO:0000256" key="8">
    <source>
        <dbReference type="ARBA" id="ARBA00022927"/>
    </source>
</evidence>
<dbReference type="Gene3D" id="1.10.287.1700">
    <property type="match status" value="1"/>
</dbReference>
<keyword evidence="6" id="KW-0145">Chemotaxis</keyword>
<keyword evidence="7" id="KW-1005">Bacterial flagellum biogenesis</keyword>
<evidence type="ECO:0000313" key="12">
    <source>
        <dbReference type="EMBL" id="NKE73033.1"/>
    </source>
</evidence>
<dbReference type="InterPro" id="IPR053716">
    <property type="entry name" value="Flag_assembly_chemotaxis_eff"/>
</dbReference>
<dbReference type="GO" id="GO:0009288">
    <property type="term" value="C:bacterial-type flagellum"/>
    <property type="evidence" value="ECO:0007669"/>
    <property type="project" value="InterPro"/>
</dbReference>
<keyword evidence="10" id="KW-1006">Bacterial flagellum protein export</keyword>
<feature type="coiled-coil region" evidence="11">
    <location>
        <begin position="33"/>
        <end position="108"/>
    </location>
</feature>
<comment type="similarity">
    <text evidence="2">Belongs to the FliJ family.</text>
</comment>
<dbReference type="NCBIfam" id="TIGR02473">
    <property type="entry name" value="flagell_FliJ"/>
    <property type="match status" value="1"/>
</dbReference>
<keyword evidence="12" id="KW-0969">Cilium</keyword>
<proteinExistence type="inferred from homology"/>
<accession>A0A7X6DTD1</accession>
<keyword evidence="4" id="KW-0813">Transport</keyword>
<dbReference type="GO" id="GO:0006935">
    <property type="term" value="P:chemotaxis"/>
    <property type="evidence" value="ECO:0007669"/>
    <property type="project" value="UniProtKB-KW"/>
</dbReference>
<evidence type="ECO:0000256" key="5">
    <source>
        <dbReference type="ARBA" id="ARBA00022475"/>
    </source>
</evidence>
<evidence type="ECO:0000256" key="10">
    <source>
        <dbReference type="ARBA" id="ARBA00023225"/>
    </source>
</evidence>
<dbReference type="GO" id="GO:0071973">
    <property type="term" value="P:bacterial-type flagellum-dependent cell motility"/>
    <property type="evidence" value="ECO:0007669"/>
    <property type="project" value="InterPro"/>
</dbReference>
<keyword evidence="13" id="KW-1185">Reference proteome</keyword>
<keyword evidence="12" id="KW-0282">Flagellum</keyword>
<evidence type="ECO:0000256" key="6">
    <source>
        <dbReference type="ARBA" id="ARBA00022500"/>
    </source>
</evidence>
<keyword evidence="12" id="KW-0966">Cell projection</keyword>
<dbReference type="GO" id="GO:0005886">
    <property type="term" value="C:plasma membrane"/>
    <property type="evidence" value="ECO:0007669"/>
    <property type="project" value="UniProtKB-SubCell"/>
</dbReference>
<evidence type="ECO:0000256" key="1">
    <source>
        <dbReference type="ARBA" id="ARBA00004413"/>
    </source>
</evidence>
<keyword evidence="9" id="KW-0472">Membrane</keyword>
<evidence type="ECO:0000256" key="2">
    <source>
        <dbReference type="ARBA" id="ARBA00010004"/>
    </source>
</evidence>
<dbReference type="AlphaFoldDB" id="A0A7X6DTD1"/>
<dbReference type="RefSeq" id="WP_168062983.1">
    <property type="nucleotide sequence ID" value="NZ_VTOW01000005.1"/>
</dbReference>
<comment type="caution">
    <text evidence="12">The sequence shown here is derived from an EMBL/GenBank/DDBJ whole genome shotgun (WGS) entry which is preliminary data.</text>
</comment>
<dbReference type="InterPro" id="IPR012823">
    <property type="entry name" value="Flagell_FliJ"/>
</dbReference>
<keyword evidence="5" id="KW-1003">Cell membrane</keyword>
<evidence type="ECO:0000256" key="3">
    <source>
        <dbReference type="ARBA" id="ARBA00020392"/>
    </source>
</evidence>
<evidence type="ECO:0000313" key="13">
    <source>
        <dbReference type="Proteomes" id="UP000534783"/>
    </source>
</evidence>
<sequence>MPRYQSKLDAVLRQRKRREGEVQEEFIEMKHDLDTAQDQLHRLHSELESALKDLAEQQVKGIAPGELDLYYRLIKHQYDRLEERRKALRHLADRCEKKREDLLEATREKKVVEKIEEKRKGLYLKELEKKERNLLDELAGRPKRESP</sequence>
<evidence type="ECO:0000256" key="11">
    <source>
        <dbReference type="SAM" id="Coils"/>
    </source>
</evidence>